<dbReference type="Gene3D" id="1.10.3210.10">
    <property type="entry name" value="Hypothetical protein af1432"/>
    <property type="match status" value="1"/>
</dbReference>
<evidence type="ECO:0000313" key="1">
    <source>
        <dbReference type="EMBL" id="OGG49703.1"/>
    </source>
</evidence>
<sequence length="206" mass="23215">MPSLQLHQLRVAAVGKLICDNFTQPINERDVVLECLFHDMGNIVKSNLSYFSDFTEPEGVEYWERIKAEFIAKYGAEQHTVNAAIAHEIGLSEPIIEIMNKTGFSRLPQIVESPSLELKVCQYADTRVGPRGVLPLSERIEEGRKRYVVRAQKENLPDRGHIFETAVSAAKELEGQLFAHTKIKPEDINDTSVAPVIEELRAYPVV</sequence>
<evidence type="ECO:0008006" key="3">
    <source>
        <dbReference type="Google" id="ProtNLM"/>
    </source>
</evidence>
<dbReference type="AlphaFoldDB" id="A0A1F6CKD5"/>
<protein>
    <recommendedName>
        <fullName evidence="3">HD domain-containing protein</fullName>
    </recommendedName>
</protein>
<gene>
    <name evidence="1" type="ORF">A2763_03425</name>
</gene>
<organism evidence="1 2">
    <name type="scientific">Candidatus Kaiserbacteria bacterium RIFCSPHIGHO2_01_FULL_54_36</name>
    <dbReference type="NCBI Taxonomy" id="1798482"/>
    <lineage>
        <taxon>Bacteria</taxon>
        <taxon>Candidatus Kaiseribacteriota</taxon>
    </lineage>
</organism>
<comment type="caution">
    <text evidence="1">The sequence shown here is derived from an EMBL/GenBank/DDBJ whole genome shotgun (WGS) entry which is preliminary data.</text>
</comment>
<accession>A0A1F6CKD5</accession>
<evidence type="ECO:0000313" key="2">
    <source>
        <dbReference type="Proteomes" id="UP000178370"/>
    </source>
</evidence>
<name>A0A1F6CKD5_9BACT</name>
<reference evidence="1 2" key="1">
    <citation type="journal article" date="2016" name="Nat. Commun.">
        <title>Thousands of microbial genomes shed light on interconnected biogeochemical processes in an aquifer system.</title>
        <authorList>
            <person name="Anantharaman K."/>
            <person name="Brown C.T."/>
            <person name="Hug L.A."/>
            <person name="Sharon I."/>
            <person name="Castelle C.J."/>
            <person name="Probst A.J."/>
            <person name="Thomas B.C."/>
            <person name="Singh A."/>
            <person name="Wilkins M.J."/>
            <person name="Karaoz U."/>
            <person name="Brodie E.L."/>
            <person name="Williams K.H."/>
            <person name="Hubbard S.S."/>
            <person name="Banfield J.F."/>
        </authorList>
    </citation>
    <scope>NUCLEOTIDE SEQUENCE [LARGE SCALE GENOMIC DNA]</scope>
</reference>
<proteinExistence type="predicted"/>
<dbReference type="Proteomes" id="UP000178370">
    <property type="component" value="Unassembled WGS sequence"/>
</dbReference>
<dbReference type="SUPFAM" id="SSF109604">
    <property type="entry name" value="HD-domain/PDEase-like"/>
    <property type="match status" value="1"/>
</dbReference>
<dbReference type="EMBL" id="MFKV01000028">
    <property type="protein sequence ID" value="OGG49703.1"/>
    <property type="molecule type" value="Genomic_DNA"/>
</dbReference>